<dbReference type="InterPro" id="IPR009057">
    <property type="entry name" value="Homeodomain-like_sf"/>
</dbReference>
<dbReference type="PROSITE" id="PS01124">
    <property type="entry name" value="HTH_ARAC_FAMILY_2"/>
    <property type="match status" value="1"/>
</dbReference>
<evidence type="ECO:0000256" key="1">
    <source>
        <dbReference type="ARBA" id="ARBA00023015"/>
    </source>
</evidence>
<proteinExistence type="predicted"/>
<organism evidence="5 6">
    <name type="scientific">Lacrimispora sphenoides JCM 1415</name>
    <dbReference type="NCBI Taxonomy" id="1297793"/>
    <lineage>
        <taxon>Bacteria</taxon>
        <taxon>Bacillati</taxon>
        <taxon>Bacillota</taxon>
        <taxon>Clostridia</taxon>
        <taxon>Lachnospirales</taxon>
        <taxon>Lachnospiraceae</taxon>
        <taxon>Lacrimispora</taxon>
    </lineage>
</organism>
<dbReference type="Pfam" id="PF02311">
    <property type="entry name" value="AraC_binding"/>
    <property type="match status" value="1"/>
</dbReference>
<dbReference type="SUPFAM" id="SSF51215">
    <property type="entry name" value="Regulatory protein AraC"/>
    <property type="match status" value="1"/>
</dbReference>
<dbReference type="EMBL" id="LT630003">
    <property type="protein sequence ID" value="SET87339.1"/>
    <property type="molecule type" value="Genomic_DNA"/>
</dbReference>
<dbReference type="InterPro" id="IPR003313">
    <property type="entry name" value="AraC-bd"/>
</dbReference>
<dbReference type="Gene3D" id="1.10.10.60">
    <property type="entry name" value="Homeodomain-like"/>
    <property type="match status" value="2"/>
</dbReference>
<dbReference type="PANTHER" id="PTHR43280">
    <property type="entry name" value="ARAC-FAMILY TRANSCRIPTIONAL REGULATOR"/>
    <property type="match status" value="1"/>
</dbReference>
<evidence type="ECO:0000313" key="6">
    <source>
        <dbReference type="Proteomes" id="UP000198970"/>
    </source>
</evidence>
<dbReference type="GO" id="GO:0003677">
    <property type="term" value="F:DNA binding"/>
    <property type="evidence" value="ECO:0007669"/>
    <property type="project" value="UniProtKB-KW"/>
</dbReference>
<accession>A0ABY1CAT5</accession>
<evidence type="ECO:0000256" key="3">
    <source>
        <dbReference type="ARBA" id="ARBA00023163"/>
    </source>
</evidence>
<dbReference type="Pfam" id="PF12833">
    <property type="entry name" value="HTH_18"/>
    <property type="match status" value="1"/>
</dbReference>
<keyword evidence="6" id="KW-1185">Reference proteome</keyword>
<name>A0ABY1CAT5_9FIRM</name>
<dbReference type="InterPro" id="IPR037923">
    <property type="entry name" value="HTH-like"/>
</dbReference>
<keyword evidence="1" id="KW-0805">Transcription regulation</keyword>
<evidence type="ECO:0000259" key="4">
    <source>
        <dbReference type="PROSITE" id="PS01124"/>
    </source>
</evidence>
<reference evidence="5 6" key="1">
    <citation type="submission" date="2016-10" db="EMBL/GenBank/DDBJ databases">
        <authorList>
            <person name="Varghese N."/>
            <person name="Submissions S."/>
        </authorList>
    </citation>
    <scope>NUCLEOTIDE SEQUENCE [LARGE SCALE GENOMIC DNA]</scope>
    <source>
        <strain evidence="5 6">ATCC 19403</strain>
    </source>
</reference>
<dbReference type="InterPro" id="IPR018060">
    <property type="entry name" value="HTH_AraC"/>
</dbReference>
<protein>
    <submittedName>
        <fullName evidence="5">AraC-type DNA-binding protein</fullName>
    </submittedName>
</protein>
<dbReference type="PANTHER" id="PTHR43280:SF34">
    <property type="entry name" value="ARAC-FAMILY TRANSCRIPTIONAL REGULATOR"/>
    <property type="match status" value="1"/>
</dbReference>
<dbReference type="InterPro" id="IPR014710">
    <property type="entry name" value="RmlC-like_jellyroll"/>
</dbReference>
<dbReference type="RefSeq" id="WP_100042543.1">
    <property type="nucleotide sequence ID" value="NZ_LT630003.1"/>
</dbReference>
<feature type="domain" description="HTH araC/xylS-type" evidence="4">
    <location>
        <begin position="195"/>
        <end position="292"/>
    </location>
</feature>
<sequence length="294" mass="34252">MKSRIFYEEFDSFYYYSGGTQNWNMQGLHFHKNYEIILVMSDGAGICIDNREYEVEKGTLFVINNREYHKTSGVKGQDYNRYVVMFDPDRLRAVSQAMDYDFFKYFEHRPEGFIHKLYLNKEHLGEVIGLFEKVEKCSVSTQQGMDGVVLNLAIMELLVYINRLYDFFSEKSIDDAEMAAFEGESGPVHDRDRIELIKKYIAAHVEDKLDLDGIAEQFYMNKYYLSHYFKKETGFTISQYITNLKMTAAKGMLKNGFSVTETAVALSYNSDSHFINTFKKNTGTTPKKYATEKQ</sequence>
<keyword evidence="3" id="KW-0804">Transcription</keyword>
<evidence type="ECO:0000313" key="5">
    <source>
        <dbReference type="EMBL" id="SET87339.1"/>
    </source>
</evidence>
<dbReference type="Proteomes" id="UP000198970">
    <property type="component" value="Chromosome I"/>
</dbReference>
<dbReference type="Gene3D" id="2.60.120.10">
    <property type="entry name" value="Jelly Rolls"/>
    <property type="match status" value="1"/>
</dbReference>
<dbReference type="SMART" id="SM00342">
    <property type="entry name" value="HTH_ARAC"/>
    <property type="match status" value="1"/>
</dbReference>
<gene>
    <name evidence="5" type="ORF">SAMN02745906_2604</name>
</gene>
<evidence type="ECO:0000256" key="2">
    <source>
        <dbReference type="ARBA" id="ARBA00023125"/>
    </source>
</evidence>
<keyword evidence="2 5" id="KW-0238">DNA-binding</keyword>
<dbReference type="SUPFAM" id="SSF46689">
    <property type="entry name" value="Homeodomain-like"/>
    <property type="match status" value="2"/>
</dbReference>